<evidence type="ECO:0000256" key="8">
    <source>
        <dbReference type="SAM" id="MobiDB-lite"/>
    </source>
</evidence>
<sequence>MKILEDNCKTARYKKLRHNCKTVRYKKFNIDVGDITKEEDFSFMWPGEHRYEKRALVECVCRRQIINMNLLLFLMLFLYTVSLTTSMKCDDVQFDTTCNDNCSQPARFPGANDTFFCKIRLQEGLKFFQEENRKLLGNVTIVIDAPKLTSVDWYLKPYLVNNETRWNPSLNISYQLPDGFFALVPKTRREYLLKGVLLNFTSVADLSAQDVYYHDCPKYSLFNFSAYSPTYFDSEKPRMIKYDCLVGLDENDLRVYMIGLQSLPGTGITYYVTTYNQRQVWKPTIATAFRNATALHVVFEQAPFNVNSYQVELFQSEGNSLKPKNRTPVQMIIKLPTDNSHSFEVLKGGYYFVQVSVLGNHSECPDKCLSKSWIIYTSSLAFSTAENDSWLDENHGILAAIVGCLAGIFLVMLLFYMLWKKRVNIDSRSAGRRKPSVFIVYSYECSEFDSLVQSFAKYIQDKWDINVHLDIWEETQSQGISVSWCSEKLRSVDFLLCICSRGWIETFNGNRLSSHRQYDEYFKYAIDEVNRMRDRSDHCPEILTIYFDFMAYPVPIALKSHRSYMLMQSSKKLFCHLHNCKNVPRKFNRAVDGLGVELHGEINKVKLFFDTHPNWIERRIINQSVIQEQNDKMFSFAKPPSSRKSEKKLNPEMNRGKLSQSENEYEDLEKELKELNQDPDEKVSGSDLDLLLNNLDNKADLAIDGEYKNMESPSARPLIHPNNLGYNDNNVKTHQHSHHCRLYSPDHNQELRNNKLTVSKKHASFLPDEMQTRTSQPRDFKQNIHYDNNLMNRNRNHSPASPPHAHHKVYPPSLPLRLPAPQHNGKKMSCSHPFSSQPDESALFGDTDPRHSHESKFYPHLHREVSTDEYPSLGQSLTRESWQPQTLVNYEENIVPPLRNYVDKRLSSPVQISCSKHNNVRDSATGKPFIDHADSKHDQNSFHGMHFNSPQKSWLHPRFADRPKNPCNSHRSSHFAHQIPVQLDRPFMFNQPHSIEISGLSGERYPLHPESDTSYFPNDEDDREHFFDESQRSMNNKQIYKQKHTPLLSDTLSSNKFLCESSHVSHPQNNINDKNMLSNSYQEESEHLLMQSDLSDTLLDTHSKLNSFPYLSNTFLDTHFRLKSYAETENQSSNEYQINLQHEGIDEEFVPPEDLSGSEGEFEKSKPMSESMESVMEELAGLNETDSFEMENDPIERPSSVI</sequence>
<dbReference type="Proteomes" id="UP001195483">
    <property type="component" value="Unassembled WGS sequence"/>
</dbReference>
<keyword evidence="2 9" id="KW-0812">Transmembrane</keyword>
<dbReference type="InterPro" id="IPR013568">
    <property type="entry name" value="SEFIR_dom"/>
</dbReference>
<keyword evidence="5 9" id="KW-0472">Membrane</keyword>
<evidence type="ECO:0000256" key="6">
    <source>
        <dbReference type="ARBA" id="ARBA00023170"/>
    </source>
</evidence>
<name>A0AAE0S655_9BIVA</name>
<evidence type="ECO:0000313" key="12">
    <source>
        <dbReference type="Proteomes" id="UP001195483"/>
    </source>
</evidence>
<comment type="caution">
    <text evidence="11">The sequence shown here is derived from an EMBL/GenBank/DDBJ whole genome shotgun (WGS) entry which is preliminary data.</text>
</comment>
<dbReference type="AlphaFoldDB" id="A0AAE0S655"/>
<organism evidence="11 12">
    <name type="scientific">Potamilus streckersoni</name>
    <dbReference type="NCBI Taxonomy" id="2493646"/>
    <lineage>
        <taxon>Eukaryota</taxon>
        <taxon>Metazoa</taxon>
        <taxon>Spiralia</taxon>
        <taxon>Lophotrochozoa</taxon>
        <taxon>Mollusca</taxon>
        <taxon>Bivalvia</taxon>
        <taxon>Autobranchia</taxon>
        <taxon>Heteroconchia</taxon>
        <taxon>Palaeoheterodonta</taxon>
        <taxon>Unionida</taxon>
        <taxon>Unionoidea</taxon>
        <taxon>Unionidae</taxon>
        <taxon>Ambleminae</taxon>
        <taxon>Lampsilini</taxon>
        <taxon>Potamilus</taxon>
    </lineage>
</organism>
<dbReference type="EMBL" id="JAEAOA010002240">
    <property type="protein sequence ID" value="KAK3585963.1"/>
    <property type="molecule type" value="Genomic_DNA"/>
</dbReference>
<feature type="transmembrane region" description="Helical" evidence="9">
    <location>
        <begin position="70"/>
        <end position="87"/>
    </location>
</feature>
<keyword evidence="3" id="KW-0732">Signal</keyword>
<dbReference type="Pfam" id="PF08357">
    <property type="entry name" value="SEFIR"/>
    <property type="match status" value="1"/>
</dbReference>
<dbReference type="GO" id="GO:0030368">
    <property type="term" value="F:interleukin-17 receptor activity"/>
    <property type="evidence" value="ECO:0007669"/>
    <property type="project" value="InterPro"/>
</dbReference>
<keyword evidence="4 9" id="KW-1133">Transmembrane helix</keyword>
<evidence type="ECO:0000256" key="9">
    <source>
        <dbReference type="SAM" id="Phobius"/>
    </source>
</evidence>
<evidence type="ECO:0000256" key="4">
    <source>
        <dbReference type="ARBA" id="ARBA00022989"/>
    </source>
</evidence>
<accession>A0AAE0S655</accession>
<dbReference type="InterPro" id="IPR039465">
    <property type="entry name" value="IL-17_rcpt-like"/>
</dbReference>
<evidence type="ECO:0000256" key="7">
    <source>
        <dbReference type="ARBA" id="ARBA00023180"/>
    </source>
</evidence>
<evidence type="ECO:0000259" key="10">
    <source>
        <dbReference type="PROSITE" id="PS51534"/>
    </source>
</evidence>
<evidence type="ECO:0000256" key="2">
    <source>
        <dbReference type="ARBA" id="ARBA00022692"/>
    </source>
</evidence>
<dbReference type="PANTHER" id="PTHR15583">
    <property type="entry name" value="INTERLEUKIN-17 RECEPTOR"/>
    <property type="match status" value="1"/>
</dbReference>
<feature type="region of interest" description="Disordered" evidence="8">
    <location>
        <begin position="635"/>
        <end position="668"/>
    </location>
</feature>
<dbReference type="Gene3D" id="3.40.50.11530">
    <property type="match status" value="1"/>
</dbReference>
<gene>
    <name evidence="11" type="ORF">CHS0354_038507</name>
</gene>
<feature type="transmembrane region" description="Helical" evidence="9">
    <location>
        <begin position="397"/>
        <end position="419"/>
    </location>
</feature>
<reference evidence="11" key="1">
    <citation type="journal article" date="2021" name="Genome Biol. Evol.">
        <title>A High-Quality Reference Genome for a Parasitic Bivalve with Doubly Uniparental Inheritance (Bivalvia: Unionida).</title>
        <authorList>
            <person name="Smith C.H."/>
        </authorList>
    </citation>
    <scope>NUCLEOTIDE SEQUENCE</scope>
    <source>
        <strain evidence="11">CHS0354</strain>
    </source>
</reference>
<keyword evidence="6" id="KW-0675">Receptor</keyword>
<evidence type="ECO:0000256" key="5">
    <source>
        <dbReference type="ARBA" id="ARBA00023136"/>
    </source>
</evidence>
<dbReference type="PANTHER" id="PTHR15583:SF7">
    <property type="entry name" value="INTERLEUKIN CYTOKINE RECEPTOR-RELATED PROTEIN 2"/>
    <property type="match status" value="1"/>
</dbReference>
<feature type="region of interest" description="Disordered" evidence="8">
    <location>
        <begin position="792"/>
        <end position="841"/>
    </location>
</feature>
<evidence type="ECO:0000256" key="1">
    <source>
        <dbReference type="ARBA" id="ARBA00004479"/>
    </source>
</evidence>
<feature type="region of interest" description="Disordered" evidence="8">
    <location>
        <begin position="1149"/>
        <end position="1202"/>
    </location>
</feature>
<reference evidence="11" key="2">
    <citation type="journal article" date="2021" name="Genome Biol. Evol.">
        <title>Developing a high-quality reference genome for a parasitic bivalve with doubly uniparental inheritance (Bivalvia: Unionida).</title>
        <authorList>
            <person name="Smith C.H."/>
        </authorList>
    </citation>
    <scope>NUCLEOTIDE SEQUENCE</scope>
    <source>
        <strain evidence="11">CHS0354</strain>
        <tissue evidence="11">Mantle</tissue>
    </source>
</reference>
<reference evidence="11" key="3">
    <citation type="submission" date="2023-05" db="EMBL/GenBank/DDBJ databases">
        <authorList>
            <person name="Smith C.H."/>
        </authorList>
    </citation>
    <scope>NUCLEOTIDE SEQUENCE</scope>
    <source>
        <strain evidence="11">CHS0354</strain>
        <tissue evidence="11">Mantle</tissue>
    </source>
</reference>
<dbReference type="GO" id="GO:0016020">
    <property type="term" value="C:membrane"/>
    <property type="evidence" value="ECO:0007669"/>
    <property type="project" value="UniProtKB-SubCell"/>
</dbReference>
<keyword evidence="7" id="KW-0325">Glycoprotein</keyword>
<protein>
    <recommendedName>
        <fullName evidence="10">SEFIR domain-containing protein</fullName>
    </recommendedName>
</protein>
<comment type="subcellular location">
    <subcellularLocation>
        <location evidence="1">Membrane</location>
        <topology evidence="1">Single-pass type I membrane protein</topology>
    </subcellularLocation>
</comment>
<evidence type="ECO:0000256" key="3">
    <source>
        <dbReference type="ARBA" id="ARBA00022729"/>
    </source>
</evidence>
<dbReference type="PROSITE" id="PS51534">
    <property type="entry name" value="SEFIR"/>
    <property type="match status" value="1"/>
</dbReference>
<keyword evidence="12" id="KW-1185">Reference proteome</keyword>
<proteinExistence type="predicted"/>
<evidence type="ECO:0000313" key="11">
    <source>
        <dbReference type="EMBL" id="KAK3585963.1"/>
    </source>
</evidence>
<feature type="compositionally biased region" description="Low complexity" evidence="8">
    <location>
        <begin position="1168"/>
        <end position="1178"/>
    </location>
</feature>
<feature type="domain" description="SEFIR" evidence="10">
    <location>
        <begin position="434"/>
        <end position="575"/>
    </location>
</feature>